<protein>
    <recommendedName>
        <fullName evidence="3">Cro/C1-type helix-turn-helix DNA-binding protein</fullName>
    </recommendedName>
</protein>
<evidence type="ECO:0000313" key="2">
    <source>
        <dbReference type="Proteomes" id="UP001216139"/>
    </source>
</evidence>
<sequence length="108" mass="12834">MSEWENNKEIDHTLFKHIKFLFENNAVKRMYEIREYNSGKISDALGINKSRYALKLSNPETFSLFEILRFSFIIDIDPNLVINVIQQEKEVLEKILKRVRKDKLKSAT</sequence>
<evidence type="ECO:0000313" key="1">
    <source>
        <dbReference type="EMBL" id="WCT14424.1"/>
    </source>
</evidence>
<gene>
    <name evidence="1" type="ORF">PQO05_10820</name>
</gene>
<name>A0ABY7TE51_9SPHI</name>
<accession>A0ABY7TE51</accession>
<dbReference type="Proteomes" id="UP001216139">
    <property type="component" value="Chromosome"/>
</dbReference>
<keyword evidence="2" id="KW-1185">Reference proteome</keyword>
<dbReference type="EMBL" id="CP117167">
    <property type="protein sequence ID" value="WCT14424.1"/>
    <property type="molecule type" value="Genomic_DNA"/>
</dbReference>
<proteinExistence type="predicted"/>
<organism evidence="1 2">
    <name type="scientific">Mucilaginibacter jinjuensis</name>
    <dbReference type="NCBI Taxonomy" id="1176721"/>
    <lineage>
        <taxon>Bacteria</taxon>
        <taxon>Pseudomonadati</taxon>
        <taxon>Bacteroidota</taxon>
        <taxon>Sphingobacteriia</taxon>
        <taxon>Sphingobacteriales</taxon>
        <taxon>Sphingobacteriaceae</taxon>
        <taxon>Mucilaginibacter</taxon>
    </lineage>
</organism>
<evidence type="ECO:0008006" key="3">
    <source>
        <dbReference type="Google" id="ProtNLM"/>
    </source>
</evidence>
<dbReference type="RefSeq" id="WP_273632923.1">
    <property type="nucleotide sequence ID" value="NZ_CP117167.1"/>
</dbReference>
<reference evidence="1 2" key="1">
    <citation type="submission" date="2023-02" db="EMBL/GenBank/DDBJ databases">
        <title>Genome sequence of Mucilaginibacter jinjuensis strain KACC 16571.</title>
        <authorList>
            <person name="Kim S."/>
            <person name="Heo J."/>
            <person name="Kwon S.-W."/>
        </authorList>
    </citation>
    <scope>NUCLEOTIDE SEQUENCE [LARGE SCALE GENOMIC DNA]</scope>
    <source>
        <strain evidence="1 2">KACC 16571</strain>
    </source>
</reference>